<dbReference type="Proteomes" id="UP000885664">
    <property type="component" value="Unassembled WGS sequence"/>
</dbReference>
<sequence>MKLAREEPLLSLEYRVSKERYRNVLKFLAQGIGDLRRLKVKLEDIEGRSLSNRVLHDILHIFGRHPLIDEDNKFLDPLIEEAAKTL</sequence>
<dbReference type="InterPro" id="IPR036388">
    <property type="entry name" value="WH-like_DNA-bd_sf"/>
</dbReference>
<dbReference type="AlphaFoldDB" id="A0A7C2URB4"/>
<comment type="caution">
    <text evidence="1">The sequence shown here is derived from an EMBL/GenBank/DDBJ whole genome shotgun (WGS) entry which is preliminary data.</text>
</comment>
<dbReference type="InterPro" id="IPR036390">
    <property type="entry name" value="WH_DNA-bd_sf"/>
</dbReference>
<accession>A0A7C2URB4</accession>
<evidence type="ECO:0000313" key="1">
    <source>
        <dbReference type="EMBL" id="HEU97596.1"/>
    </source>
</evidence>
<dbReference type="EMBL" id="DSFE01000044">
    <property type="protein sequence ID" value="HEU97596.1"/>
    <property type="molecule type" value="Genomic_DNA"/>
</dbReference>
<gene>
    <name evidence="1" type="ORF">ENO36_01915</name>
</gene>
<proteinExistence type="predicted"/>
<protein>
    <submittedName>
        <fullName evidence="1">Uncharacterized protein</fullName>
    </submittedName>
</protein>
<dbReference type="Gene3D" id="1.10.10.10">
    <property type="entry name" value="Winged helix-like DNA-binding domain superfamily/Winged helix DNA-binding domain"/>
    <property type="match status" value="1"/>
</dbReference>
<organism evidence="1">
    <name type="scientific">Fervidicoccus fontis</name>
    <dbReference type="NCBI Taxonomy" id="683846"/>
    <lineage>
        <taxon>Archaea</taxon>
        <taxon>Thermoproteota</taxon>
        <taxon>Thermoprotei</taxon>
        <taxon>Fervidicoccales</taxon>
        <taxon>Fervidicoccaceae</taxon>
        <taxon>Fervidicoccus</taxon>
    </lineage>
</organism>
<dbReference type="SUPFAM" id="SSF46785">
    <property type="entry name" value="Winged helix' DNA-binding domain"/>
    <property type="match status" value="1"/>
</dbReference>
<reference evidence="1" key="1">
    <citation type="journal article" date="2020" name="mSystems">
        <title>Genome- and Community-Level Interaction Insights into Carbon Utilization and Element Cycling Functions of Hydrothermarchaeota in Hydrothermal Sediment.</title>
        <authorList>
            <person name="Zhou Z."/>
            <person name="Liu Y."/>
            <person name="Xu W."/>
            <person name="Pan J."/>
            <person name="Luo Z.H."/>
            <person name="Li M."/>
        </authorList>
    </citation>
    <scope>NUCLEOTIDE SEQUENCE [LARGE SCALE GENOMIC DNA]</scope>
    <source>
        <strain evidence="1">SpSt-1259</strain>
    </source>
</reference>
<name>A0A7C2URB4_9CREN</name>